<evidence type="ECO:0000256" key="5">
    <source>
        <dbReference type="ARBA" id="ARBA00022691"/>
    </source>
</evidence>
<sequence length="246" mass="26640">MRELLLIGIGTGNPEHVTLAGVRAMRTADLILIPRKGPDKADLADLRHQICASALEGAATRIVEFDLPVRDASGDYRTGVDAWHDAIAAAWGAAIEQHPEARTVALLIWGDPSLYDSSLRIAARIPELRVKVIPGITALQALTAAHAIAVNEIGAPFIVTTGRQLRGQGWPAGVDTVAVMLDGSCSFQALDPEGIDIWWGAYLGMAEEMLISGPLAERSAQILSERTEARANHGWIMDIYLLRRRR</sequence>
<dbReference type="Gene3D" id="3.40.1010.10">
    <property type="entry name" value="Cobalt-precorrin-4 Transmethylase, Domain 1"/>
    <property type="match status" value="1"/>
</dbReference>
<evidence type="ECO:0000313" key="8">
    <source>
        <dbReference type="EMBL" id="GHF43230.1"/>
    </source>
</evidence>
<keyword evidence="3 6" id="KW-0489">Methyltransferase</keyword>
<evidence type="ECO:0000256" key="4">
    <source>
        <dbReference type="ARBA" id="ARBA00022679"/>
    </source>
</evidence>
<keyword evidence="9" id="KW-1185">Reference proteome</keyword>
<dbReference type="GO" id="GO:0043819">
    <property type="term" value="F:precorrin-6A synthase (deacetylating) activity"/>
    <property type="evidence" value="ECO:0007669"/>
    <property type="project" value="UniProtKB-EC"/>
</dbReference>
<dbReference type="Pfam" id="PF00590">
    <property type="entry name" value="TP_methylase"/>
    <property type="match status" value="1"/>
</dbReference>
<dbReference type="InterPro" id="IPR012797">
    <property type="entry name" value="CobF"/>
</dbReference>
<evidence type="ECO:0000259" key="7">
    <source>
        <dbReference type="Pfam" id="PF00590"/>
    </source>
</evidence>
<dbReference type="PANTHER" id="PTHR43467">
    <property type="entry name" value="COBALT-PRECORRIN-2 C(20)-METHYLTRANSFERASE"/>
    <property type="match status" value="1"/>
</dbReference>
<dbReference type="InterPro" id="IPR000878">
    <property type="entry name" value="4pyrrol_Mease"/>
</dbReference>
<name>A0A8J3GWG7_9RHOB</name>
<feature type="domain" description="Tetrapyrrole methylase" evidence="7">
    <location>
        <begin position="4"/>
        <end position="217"/>
    </location>
</feature>
<keyword evidence="4 6" id="KW-0808">Transferase</keyword>
<dbReference type="GO" id="GO:0032259">
    <property type="term" value="P:methylation"/>
    <property type="evidence" value="ECO:0007669"/>
    <property type="project" value="UniProtKB-KW"/>
</dbReference>
<dbReference type="AlphaFoldDB" id="A0A8J3GWG7"/>
<dbReference type="EC" id="2.1.1.152" evidence="6"/>
<evidence type="ECO:0000256" key="3">
    <source>
        <dbReference type="ARBA" id="ARBA00022603"/>
    </source>
</evidence>
<keyword evidence="2" id="KW-0169">Cobalamin biosynthesis</keyword>
<dbReference type="RefSeq" id="WP_189679300.1">
    <property type="nucleotide sequence ID" value="NZ_BNCJ01000002.1"/>
</dbReference>
<dbReference type="CDD" id="cd11643">
    <property type="entry name" value="Precorrin-6A-synthase"/>
    <property type="match status" value="1"/>
</dbReference>
<dbReference type="GO" id="GO:0009236">
    <property type="term" value="P:cobalamin biosynthetic process"/>
    <property type="evidence" value="ECO:0007669"/>
    <property type="project" value="UniProtKB-KW"/>
</dbReference>
<comment type="caution">
    <text evidence="8">The sequence shown here is derived from an EMBL/GenBank/DDBJ whole genome shotgun (WGS) entry which is preliminary data.</text>
</comment>
<dbReference type="InterPro" id="IPR014777">
    <property type="entry name" value="4pyrrole_Mease_sub1"/>
</dbReference>
<comment type="function">
    <text evidence="6">Catalyzes the methylation of C-1 in precorrin-5 and the subsequent extrusion of acetic acid from the resulting intermediate to form cobalt-precorrin-6A.</text>
</comment>
<protein>
    <recommendedName>
        <fullName evidence="6">Precorrin-6A synthase [deacetylating]</fullName>
        <ecNumber evidence="6">2.1.1.152</ecNumber>
    </recommendedName>
</protein>
<organism evidence="8 9">
    <name type="scientific">Seohaeicola zhoushanensis</name>
    <dbReference type="NCBI Taxonomy" id="1569283"/>
    <lineage>
        <taxon>Bacteria</taxon>
        <taxon>Pseudomonadati</taxon>
        <taxon>Pseudomonadota</taxon>
        <taxon>Alphaproteobacteria</taxon>
        <taxon>Rhodobacterales</taxon>
        <taxon>Roseobacteraceae</taxon>
        <taxon>Seohaeicola</taxon>
    </lineage>
</organism>
<dbReference type="InterPro" id="IPR035996">
    <property type="entry name" value="4pyrrol_Methylase_sf"/>
</dbReference>
<evidence type="ECO:0000313" key="9">
    <source>
        <dbReference type="Proteomes" id="UP000626220"/>
    </source>
</evidence>
<gene>
    <name evidence="8" type="primary">cobF</name>
    <name evidence="8" type="ORF">GCM10017056_13900</name>
</gene>
<comment type="pathway">
    <text evidence="1">Cofactor biosynthesis; adenosylcobalamin biosynthesis.</text>
</comment>
<reference evidence="8" key="2">
    <citation type="submission" date="2020-09" db="EMBL/GenBank/DDBJ databases">
        <authorList>
            <person name="Sun Q."/>
            <person name="Kim S."/>
        </authorList>
    </citation>
    <scope>NUCLEOTIDE SEQUENCE</scope>
    <source>
        <strain evidence="8">KCTC 42650</strain>
    </source>
</reference>
<dbReference type="Gene3D" id="3.30.950.10">
    <property type="entry name" value="Methyltransferase, Cobalt-precorrin-4 Transmethylase, Domain 2"/>
    <property type="match status" value="1"/>
</dbReference>
<evidence type="ECO:0000256" key="6">
    <source>
        <dbReference type="PIRNR" id="PIRNR036525"/>
    </source>
</evidence>
<dbReference type="PANTHER" id="PTHR43467:SF1">
    <property type="entry name" value="PRECORRIN-6A SYNTHASE [DEACETYLATING]"/>
    <property type="match status" value="1"/>
</dbReference>
<evidence type="ECO:0000256" key="2">
    <source>
        <dbReference type="ARBA" id="ARBA00022573"/>
    </source>
</evidence>
<proteinExistence type="predicted"/>
<dbReference type="SUPFAM" id="SSF53790">
    <property type="entry name" value="Tetrapyrrole methylase"/>
    <property type="match status" value="1"/>
</dbReference>
<dbReference type="PIRSF" id="PIRSF036525">
    <property type="entry name" value="CobF"/>
    <property type="match status" value="1"/>
</dbReference>
<keyword evidence="5 6" id="KW-0949">S-adenosyl-L-methionine</keyword>
<dbReference type="Proteomes" id="UP000626220">
    <property type="component" value="Unassembled WGS sequence"/>
</dbReference>
<comment type="catalytic activity">
    <reaction evidence="6">
        <text>precorrin-5 + S-adenosyl-L-methionine + H2O = precorrin-6A + acetate + S-adenosyl-L-homocysteine + 2 H(+)</text>
        <dbReference type="Rhea" id="RHEA:18261"/>
        <dbReference type="ChEBI" id="CHEBI:15377"/>
        <dbReference type="ChEBI" id="CHEBI:15378"/>
        <dbReference type="ChEBI" id="CHEBI:30089"/>
        <dbReference type="ChEBI" id="CHEBI:57856"/>
        <dbReference type="ChEBI" id="CHEBI:59789"/>
        <dbReference type="ChEBI" id="CHEBI:77871"/>
        <dbReference type="ChEBI" id="CHEBI:77872"/>
        <dbReference type="EC" id="2.1.1.152"/>
    </reaction>
</comment>
<evidence type="ECO:0000256" key="1">
    <source>
        <dbReference type="ARBA" id="ARBA00004953"/>
    </source>
</evidence>
<dbReference type="NCBIfam" id="TIGR02434">
    <property type="entry name" value="CobF"/>
    <property type="match status" value="1"/>
</dbReference>
<dbReference type="InterPro" id="IPR014776">
    <property type="entry name" value="4pyrrole_Mease_sub2"/>
</dbReference>
<reference evidence="8" key="1">
    <citation type="journal article" date="2014" name="Int. J. Syst. Evol. Microbiol.">
        <title>Complete genome sequence of Corynebacterium casei LMG S-19264T (=DSM 44701T), isolated from a smear-ripened cheese.</title>
        <authorList>
            <consortium name="US DOE Joint Genome Institute (JGI-PGF)"/>
            <person name="Walter F."/>
            <person name="Albersmeier A."/>
            <person name="Kalinowski J."/>
            <person name="Ruckert C."/>
        </authorList>
    </citation>
    <scope>NUCLEOTIDE SEQUENCE</scope>
    <source>
        <strain evidence="8">KCTC 42650</strain>
    </source>
</reference>
<accession>A0A8J3GWG7</accession>
<dbReference type="EMBL" id="BNCJ01000002">
    <property type="protein sequence ID" value="GHF43230.1"/>
    <property type="molecule type" value="Genomic_DNA"/>
</dbReference>